<evidence type="ECO:0000256" key="5">
    <source>
        <dbReference type="ARBA" id="ARBA00023002"/>
    </source>
</evidence>
<organism evidence="9 10">
    <name type="scientific">Halorussus aquaticus</name>
    <dbReference type="NCBI Taxonomy" id="2953748"/>
    <lineage>
        <taxon>Archaea</taxon>
        <taxon>Methanobacteriati</taxon>
        <taxon>Methanobacteriota</taxon>
        <taxon>Stenosarchaea group</taxon>
        <taxon>Halobacteria</taxon>
        <taxon>Halobacteriales</taxon>
        <taxon>Haladaptataceae</taxon>
        <taxon>Halorussus</taxon>
    </lineage>
</organism>
<keyword evidence="5" id="KW-0560">Oxidoreductase</keyword>
<accession>A0ABD5Q7P3</accession>
<dbReference type="SUPFAM" id="SSF52833">
    <property type="entry name" value="Thioredoxin-like"/>
    <property type="match status" value="1"/>
</dbReference>
<dbReference type="Proteomes" id="UP001595945">
    <property type="component" value="Unassembled WGS sequence"/>
</dbReference>
<evidence type="ECO:0000313" key="10">
    <source>
        <dbReference type="Proteomes" id="UP001595945"/>
    </source>
</evidence>
<evidence type="ECO:0000256" key="1">
    <source>
        <dbReference type="ARBA" id="ARBA00005791"/>
    </source>
</evidence>
<sequence>MTDSERISTLLTSSGGEHRLLTRRRFLATSGVLALSGCLGGETNEPPNTDLDGAVANAPVPDDPASSTYARAGSAAQPTVTYYGNWKCPYCADFSTGFLGDIVTDYVEPGDISLRFRSLAYIDGEPFLGPDAPRAAQAGLGVWNVATETYWRYHEYVFANQPPESETWATTNKLVSFAEEAGVTETEQLRTKIQEQAYESPIRGTSQAAAGAGVSGTPALVIDGETVNPLSDEQRTRTLIERLADGS</sequence>
<dbReference type="PANTHER" id="PTHR13887">
    <property type="entry name" value="GLUTATHIONE S-TRANSFERASE KAPPA"/>
    <property type="match status" value="1"/>
</dbReference>
<keyword evidence="4" id="KW-0813">Transport</keyword>
<name>A0ABD5Q7P3_9EURY</name>
<proteinExistence type="inferred from homology"/>
<dbReference type="EMBL" id="JBHSHT010000003">
    <property type="protein sequence ID" value="MFC4826715.1"/>
    <property type="molecule type" value="Genomic_DNA"/>
</dbReference>
<dbReference type="GO" id="GO:0016491">
    <property type="term" value="F:oxidoreductase activity"/>
    <property type="evidence" value="ECO:0007669"/>
    <property type="project" value="UniProtKB-KW"/>
</dbReference>
<dbReference type="InterPro" id="IPR036249">
    <property type="entry name" value="Thioredoxin-like_sf"/>
</dbReference>
<comment type="similarity">
    <text evidence="2">Belongs to the glutaredoxin family.</text>
</comment>
<keyword evidence="10" id="KW-1185">Reference proteome</keyword>
<dbReference type="GeneID" id="73047848"/>
<dbReference type="Gene3D" id="3.40.30.10">
    <property type="entry name" value="Glutaredoxin"/>
    <property type="match status" value="1"/>
</dbReference>
<evidence type="ECO:0000256" key="2">
    <source>
        <dbReference type="ARBA" id="ARBA00007787"/>
    </source>
</evidence>
<dbReference type="PROSITE" id="PS51318">
    <property type="entry name" value="TAT"/>
    <property type="match status" value="1"/>
</dbReference>
<gene>
    <name evidence="9" type="ORF">ACFO9K_20875</name>
</gene>
<feature type="domain" description="Thioredoxin-like fold" evidence="8">
    <location>
        <begin position="74"/>
        <end position="239"/>
    </location>
</feature>
<evidence type="ECO:0000313" key="9">
    <source>
        <dbReference type="EMBL" id="MFC4826715.1"/>
    </source>
</evidence>
<dbReference type="InterPro" id="IPR006311">
    <property type="entry name" value="TAT_signal"/>
</dbReference>
<dbReference type="RefSeq" id="WP_254270931.1">
    <property type="nucleotide sequence ID" value="NZ_CP100403.1"/>
</dbReference>
<evidence type="ECO:0000256" key="4">
    <source>
        <dbReference type="ARBA" id="ARBA00022982"/>
    </source>
</evidence>
<comment type="caution">
    <text evidence="9">The sequence shown here is derived from an EMBL/GenBank/DDBJ whole genome shotgun (WGS) entry which is preliminary data.</text>
</comment>
<keyword evidence="7" id="KW-0676">Redox-active center</keyword>
<dbReference type="InterPro" id="IPR012336">
    <property type="entry name" value="Thioredoxin-like_fold"/>
</dbReference>
<dbReference type="AlphaFoldDB" id="A0ABD5Q7P3"/>
<dbReference type="PANTHER" id="PTHR13887:SF14">
    <property type="entry name" value="DISULFIDE BOND FORMATION PROTEIN D"/>
    <property type="match status" value="1"/>
</dbReference>
<evidence type="ECO:0000259" key="8">
    <source>
        <dbReference type="Pfam" id="PF13462"/>
    </source>
</evidence>
<evidence type="ECO:0000256" key="7">
    <source>
        <dbReference type="ARBA" id="ARBA00023284"/>
    </source>
</evidence>
<evidence type="ECO:0000256" key="3">
    <source>
        <dbReference type="ARBA" id="ARBA00022729"/>
    </source>
</evidence>
<comment type="similarity">
    <text evidence="1">Belongs to the thioredoxin family. DsbA subfamily.</text>
</comment>
<protein>
    <submittedName>
        <fullName evidence="9">Thioredoxin domain-containing protein</fullName>
    </submittedName>
</protein>
<dbReference type="Pfam" id="PF13462">
    <property type="entry name" value="Thioredoxin_4"/>
    <property type="match status" value="1"/>
</dbReference>
<keyword evidence="6" id="KW-1015">Disulfide bond</keyword>
<evidence type="ECO:0000256" key="6">
    <source>
        <dbReference type="ARBA" id="ARBA00023157"/>
    </source>
</evidence>
<keyword evidence="3" id="KW-0732">Signal</keyword>
<keyword evidence="4" id="KW-0249">Electron transport</keyword>
<reference evidence="9 10" key="1">
    <citation type="journal article" date="2019" name="Int. J. Syst. Evol. Microbiol.">
        <title>The Global Catalogue of Microorganisms (GCM) 10K type strain sequencing project: providing services to taxonomists for standard genome sequencing and annotation.</title>
        <authorList>
            <consortium name="The Broad Institute Genomics Platform"/>
            <consortium name="The Broad Institute Genome Sequencing Center for Infectious Disease"/>
            <person name="Wu L."/>
            <person name="Ma J."/>
        </authorList>
    </citation>
    <scope>NUCLEOTIDE SEQUENCE [LARGE SCALE GENOMIC DNA]</scope>
    <source>
        <strain evidence="9 10">XZYJ18</strain>
    </source>
</reference>